<dbReference type="InterPro" id="IPR000182">
    <property type="entry name" value="GNAT_dom"/>
</dbReference>
<dbReference type="Pfam" id="PF00583">
    <property type="entry name" value="Acetyltransf_1"/>
    <property type="match status" value="1"/>
</dbReference>
<dbReference type="PIRSF" id="PIRSF037663">
    <property type="entry name" value="Acetyltransf_GNAT_prd"/>
    <property type="match status" value="1"/>
</dbReference>
<accession>A0A1I4D5M3</accession>
<evidence type="ECO:0000256" key="1">
    <source>
        <dbReference type="ARBA" id="ARBA00022679"/>
    </source>
</evidence>
<reference evidence="5" key="1">
    <citation type="submission" date="2016-10" db="EMBL/GenBank/DDBJ databases">
        <authorList>
            <person name="Varghese N."/>
            <person name="Submissions S."/>
        </authorList>
    </citation>
    <scope>NUCLEOTIDE SEQUENCE [LARGE SCALE GENOMIC DNA]</scope>
    <source>
        <strain evidence="5">CGMCC 1.7738</strain>
    </source>
</reference>
<keyword evidence="2" id="KW-0012">Acyltransferase</keyword>
<dbReference type="RefSeq" id="WP_089868150.1">
    <property type="nucleotide sequence ID" value="NZ_FOTC01000001.1"/>
</dbReference>
<dbReference type="InterPro" id="IPR050832">
    <property type="entry name" value="Bact_Acetyltransf"/>
</dbReference>
<proteinExistence type="predicted"/>
<evidence type="ECO:0000259" key="3">
    <source>
        <dbReference type="PROSITE" id="PS51186"/>
    </source>
</evidence>
<keyword evidence="5" id="KW-1185">Reference proteome</keyword>
<dbReference type="CDD" id="cd04301">
    <property type="entry name" value="NAT_SF"/>
    <property type="match status" value="1"/>
</dbReference>
<sequence length="163" mass="18244">MAVTIRRASEDDVEAIRAVARASWTADYPTILSRETAESGVDEWYEPRQLRADLGRPATCVFVAEQDSEVVGFVHALWNRDEGVVFRIYVGPDHRGAGIGTELVERVRTEMETRGSERLTAMVLTANEVGQGFYESLGFERVDESETTIGGESYGEYSYRLLL</sequence>
<dbReference type="InterPro" id="IPR017255">
    <property type="entry name" value="AcTrfase_GNAT_prd"/>
</dbReference>
<dbReference type="Proteomes" id="UP000199607">
    <property type="component" value="Unassembled WGS sequence"/>
</dbReference>
<evidence type="ECO:0000313" key="4">
    <source>
        <dbReference type="EMBL" id="SFK89044.1"/>
    </source>
</evidence>
<dbReference type="SUPFAM" id="SSF55729">
    <property type="entry name" value="Acyl-CoA N-acyltransferases (Nat)"/>
    <property type="match status" value="1"/>
</dbReference>
<organism evidence="4 5">
    <name type="scientific">Halogranum rubrum</name>
    <dbReference type="NCBI Taxonomy" id="553466"/>
    <lineage>
        <taxon>Archaea</taxon>
        <taxon>Methanobacteriati</taxon>
        <taxon>Methanobacteriota</taxon>
        <taxon>Stenosarchaea group</taxon>
        <taxon>Halobacteria</taxon>
        <taxon>Halobacteriales</taxon>
        <taxon>Haloferacaceae</taxon>
    </lineage>
</organism>
<dbReference type="STRING" id="553466.SAMN04487950_1676"/>
<dbReference type="EMBL" id="FOTC01000001">
    <property type="protein sequence ID" value="SFK89044.1"/>
    <property type="molecule type" value="Genomic_DNA"/>
</dbReference>
<evidence type="ECO:0000313" key="5">
    <source>
        <dbReference type="Proteomes" id="UP000199607"/>
    </source>
</evidence>
<dbReference type="GO" id="GO:0005840">
    <property type="term" value="C:ribosome"/>
    <property type="evidence" value="ECO:0007669"/>
    <property type="project" value="UniProtKB-KW"/>
</dbReference>
<gene>
    <name evidence="4" type="ORF">SAMN04487950_1676</name>
</gene>
<dbReference type="PANTHER" id="PTHR43877">
    <property type="entry name" value="AMINOALKYLPHOSPHONATE N-ACETYLTRANSFERASE-RELATED-RELATED"/>
    <property type="match status" value="1"/>
</dbReference>
<evidence type="ECO:0000256" key="2">
    <source>
        <dbReference type="ARBA" id="ARBA00023315"/>
    </source>
</evidence>
<keyword evidence="4" id="KW-0687">Ribonucleoprotein</keyword>
<dbReference type="AlphaFoldDB" id="A0A1I4D5M3"/>
<dbReference type="Gene3D" id="3.40.630.30">
    <property type="match status" value="1"/>
</dbReference>
<keyword evidence="1" id="KW-0808">Transferase</keyword>
<dbReference type="InterPro" id="IPR016181">
    <property type="entry name" value="Acyl_CoA_acyltransferase"/>
</dbReference>
<feature type="domain" description="N-acetyltransferase" evidence="3">
    <location>
        <begin position="3"/>
        <end position="163"/>
    </location>
</feature>
<protein>
    <submittedName>
        <fullName evidence="4">Ribosomal protein S18 acetylase RimI</fullName>
    </submittedName>
</protein>
<name>A0A1I4D5M3_9EURY</name>
<dbReference type="PROSITE" id="PS51186">
    <property type="entry name" value="GNAT"/>
    <property type="match status" value="1"/>
</dbReference>
<keyword evidence="4" id="KW-0689">Ribosomal protein</keyword>
<dbReference type="GO" id="GO:0016747">
    <property type="term" value="F:acyltransferase activity, transferring groups other than amino-acyl groups"/>
    <property type="evidence" value="ECO:0007669"/>
    <property type="project" value="InterPro"/>
</dbReference>